<dbReference type="PROSITE" id="PS51257">
    <property type="entry name" value="PROKAR_LIPOPROTEIN"/>
    <property type="match status" value="1"/>
</dbReference>
<dbReference type="Proteomes" id="UP000647133">
    <property type="component" value="Unassembled WGS sequence"/>
</dbReference>
<reference evidence="1 2" key="1">
    <citation type="submission" date="2020-09" db="EMBL/GenBank/DDBJ databases">
        <title>Echinicola sp. CAU 1574 isolated from sand of Sido Beach.</title>
        <authorList>
            <person name="Kim W."/>
        </authorList>
    </citation>
    <scope>NUCLEOTIDE SEQUENCE [LARGE SCALE GENOMIC DNA]</scope>
    <source>
        <strain evidence="1 2">CAU 1574</strain>
    </source>
</reference>
<dbReference type="NCBIfam" id="TIGR03514">
    <property type="entry name" value="GldB_lipo"/>
    <property type="match status" value="1"/>
</dbReference>
<accession>A0ABR9AIK5</accession>
<gene>
    <name evidence="1" type="primary">gldB</name>
    <name evidence="1" type="ORF">IFO69_07940</name>
</gene>
<dbReference type="RefSeq" id="WP_192009525.1">
    <property type="nucleotide sequence ID" value="NZ_JACYTQ010000002.1"/>
</dbReference>
<dbReference type="EMBL" id="JACYTQ010000002">
    <property type="protein sequence ID" value="MBD8488670.1"/>
    <property type="molecule type" value="Genomic_DNA"/>
</dbReference>
<name>A0ABR9AIK5_9BACT</name>
<sequence>MAKNLRIGKSYSCGRPGTLLVFFLLILLGACGKSDQSCQVSSEVAAIPVDLKIERLEDLLFEAKNNDAINYFLDSHPDFTNKYLQEELYPSREALVTTLSEIPRDSLMAALYQEVKSNFKNIRQLEKDLENGFKHIKYYFPDFKIPKVYTFVSGFTSDLYIDNDMIVIGLDYFLPHDHKFQPPEIPEYLAVRYDEAHLVPMIITAISSRYNETNLKDNTLLAEMIFYGKAYHFTKAMMPCTPEELIIGYTSDELAACYSNEQFIWTHLIEKEAIYETNPFEIRKYTGEAPFTDVISTDAPGRVGRWVGWNIVDAYAERNNVELKTLMEEEDARKIFMQSAYKPRQ</sequence>
<proteinExistence type="predicted"/>
<protein>
    <submittedName>
        <fullName evidence="1">Gliding motility lipoprotein GldB</fullName>
    </submittedName>
</protein>
<organism evidence="1 2">
    <name type="scientific">Echinicola arenosa</name>
    <dbReference type="NCBI Taxonomy" id="2774144"/>
    <lineage>
        <taxon>Bacteria</taxon>
        <taxon>Pseudomonadati</taxon>
        <taxon>Bacteroidota</taxon>
        <taxon>Cytophagia</taxon>
        <taxon>Cytophagales</taxon>
        <taxon>Cyclobacteriaceae</taxon>
        <taxon>Echinicola</taxon>
    </lineage>
</organism>
<comment type="caution">
    <text evidence="1">The sequence shown here is derived from an EMBL/GenBank/DDBJ whole genome shotgun (WGS) entry which is preliminary data.</text>
</comment>
<evidence type="ECO:0000313" key="1">
    <source>
        <dbReference type="EMBL" id="MBD8488670.1"/>
    </source>
</evidence>
<dbReference type="InterPro" id="IPR019853">
    <property type="entry name" value="GldB-like"/>
</dbReference>
<keyword evidence="2" id="KW-1185">Reference proteome</keyword>
<dbReference type="Pfam" id="PF25594">
    <property type="entry name" value="GldB_lipo"/>
    <property type="match status" value="1"/>
</dbReference>
<keyword evidence="1" id="KW-0449">Lipoprotein</keyword>
<evidence type="ECO:0000313" key="2">
    <source>
        <dbReference type="Proteomes" id="UP000647133"/>
    </source>
</evidence>